<name>A0ABW1JT96_9NOCA</name>
<protein>
    <submittedName>
        <fullName evidence="1">Uncharacterized protein</fullName>
    </submittedName>
</protein>
<gene>
    <name evidence="1" type="ORF">ACFP3H_16650</name>
</gene>
<evidence type="ECO:0000313" key="1">
    <source>
        <dbReference type="EMBL" id="MFC6012689.1"/>
    </source>
</evidence>
<sequence length="98" mass="10341">MHSHLTLRLLGSGSKSGTCPAVYAAETGELVVQGDITDRTGTVLVPHVLLDWLEPGMTLPVEATNAPGKFLVSGEQVTAPEVLAQLRLADHETAVVVR</sequence>
<evidence type="ECO:0000313" key="2">
    <source>
        <dbReference type="Proteomes" id="UP001596223"/>
    </source>
</evidence>
<comment type="caution">
    <text evidence="1">The sequence shown here is derived from an EMBL/GenBank/DDBJ whole genome shotgun (WGS) entry which is preliminary data.</text>
</comment>
<keyword evidence="2" id="KW-1185">Reference proteome</keyword>
<organism evidence="1 2">
    <name type="scientific">Nocardia lasii</name>
    <dbReference type="NCBI Taxonomy" id="1616107"/>
    <lineage>
        <taxon>Bacteria</taxon>
        <taxon>Bacillati</taxon>
        <taxon>Actinomycetota</taxon>
        <taxon>Actinomycetes</taxon>
        <taxon>Mycobacteriales</taxon>
        <taxon>Nocardiaceae</taxon>
        <taxon>Nocardia</taxon>
    </lineage>
</organism>
<dbReference type="EMBL" id="JBHSQN010000011">
    <property type="protein sequence ID" value="MFC6012689.1"/>
    <property type="molecule type" value="Genomic_DNA"/>
</dbReference>
<accession>A0ABW1JT96</accession>
<reference evidence="2" key="1">
    <citation type="journal article" date="2019" name="Int. J. Syst. Evol. Microbiol.">
        <title>The Global Catalogue of Microorganisms (GCM) 10K type strain sequencing project: providing services to taxonomists for standard genome sequencing and annotation.</title>
        <authorList>
            <consortium name="The Broad Institute Genomics Platform"/>
            <consortium name="The Broad Institute Genome Sequencing Center for Infectious Disease"/>
            <person name="Wu L."/>
            <person name="Ma J."/>
        </authorList>
    </citation>
    <scope>NUCLEOTIDE SEQUENCE [LARGE SCALE GENOMIC DNA]</scope>
    <source>
        <strain evidence="2">CCUG 36956</strain>
    </source>
</reference>
<dbReference type="RefSeq" id="WP_378606723.1">
    <property type="nucleotide sequence ID" value="NZ_JBHSQN010000011.1"/>
</dbReference>
<dbReference type="Proteomes" id="UP001596223">
    <property type="component" value="Unassembled WGS sequence"/>
</dbReference>
<proteinExistence type="predicted"/>